<comment type="caution">
    <text evidence="1">The sequence shown here is derived from an EMBL/GenBank/DDBJ whole genome shotgun (WGS) entry which is preliminary data.</text>
</comment>
<dbReference type="Proteomes" id="UP000649617">
    <property type="component" value="Unassembled WGS sequence"/>
</dbReference>
<dbReference type="AlphaFoldDB" id="A0A812ISC9"/>
<reference evidence="1" key="1">
    <citation type="submission" date="2021-02" db="EMBL/GenBank/DDBJ databases">
        <authorList>
            <person name="Dougan E. K."/>
            <person name="Rhodes N."/>
            <person name="Thang M."/>
            <person name="Chan C."/>
        </authorList>
    </citation>
    <scope>NUCLEOTIDE SEQUENCE</scope>
</reference>
<keyword evidence="2" id="KW-1185">Reference proteome</keyword>
<dbReference type="OrthoDB" id="431539at2759"/>
<protein>
    <submittedName>
        <fullName evidence="1">Uncharacterized protein</fullName>
    </submittedName>
</protein>
<evidence type="ECO:0000313" key="2">
    <source>
        <dbReference type="Proteomes" id="UP000649617"/>
    </source>
</evidence>
<organism evidence="1 2">
    <name type="scientific">Symbiodinium pilosum</name>
    <name type="common">Dinoflagellate</name>
    <dbReference type="NCBI Taxonomy" id="2952"/>
    <lineage>
        <taxon>Eukaryota</taxon>
        <taxon>Sar</taxon>
        <taxon>Alveolata</taxon>
        <taxon>Dinophyceae</taxon>
        <taxon>Suessiales</taxon>
        <taxon>Symbiodiniaceae</taxon>
        <taxon>Symbiodinium</taxon>
    </lineage>
</organism>
<dbReference type="EMBL" id="CAJNIZ010000099">
    <property type="protein sequence ID" value="CAE7153491.1"/>
    <property type="molecule type" value="Genomic_DNA"/>
</dbReference>
<sequence>MGCLMGKEEMVGQPLPNAPCNYPNGYSNGYQRVYEQPIAPGHYAPGQYAPGQYAPGHYASAQPVIQDRFGCQSGFPDPYRADFACTSAPEPLGQPQGFYGQQPYGQQPYGQQPYGQPYGQPGYSQSDYGMQAYNQPVAQGQGMSSGTKMAMAAAGGVALGAGTAFAVEHAGDIAHFAEGAIDDIGGVAGDAVHGVEEFVEDIF</sequence>
<gene>
    <name evidence="1" type="ORF">SPIL2461_LOCUS258</name>
</gene>
<accession>A0A812ISC9</accession>
<name>A0A812ISC9_SYMPI</name>
<proteinExistence type="predicted"/>
<evidence type="ECO:0000313" key="1">
    <source>
        <dbReference type="EMBL" id="CAE7153491.1"/>
    </source>
</evidence>